<proteinExistence type="predicted"/>
<sequence length="14" mass="1685">MCINHTVYFLSLIM</sequence>
<accession>A0A0E9XNI0</accession>
<organism evidence="1">
    <name type="scientific">Anguilla anguilla</name>
    <name type="common">European freshwater eel</name>
    <name type="synonym">Muraena anguilla</name>
    <dbReference type="NCBI Taxonomy" id="7936"/>
    <lineage>
        <taxon>Eukaryota</taxon>
        <taxon>Metazoa</taxon>
        <taxon>Chordata</taxon>
        <taxon>Craniata</taxon>
        <taxon>Vertebrata</taxon>
        <taxon>Euteleostomi</taxon>
        <taxon>Actinopterygii</taxon>
        <taxon>Neopterygii</taxon>
        <taxon>Teleostei</taxon>
        <taxon>Anguilliformes</taxon>
        <taxon>Anguillidae</taxon>
        <taxon>Anguilla</taxon>
    </lineage>
</organism>
<reference evidence="1" key="1">
    <citation type="submission" date="2014-11" db="EMBL/GenBank/DDBJ databases">
        <authorList>
            <person name="Amaro Gonzalez C."/>
        </authorList>
    </citation>
    <scope>NUCLEOTIDE SEQUENCE</scope>
</reference>
<name>A0A0E9XNI0_ANGAN</name>
<dbReference type="EMBL" id="GBXM01004295">
    <property type="protein sequence ID" value="JAI04283.1"/>
    <property type="molecule type" value="Transcribed_RNA"/>
</dbReference>
<protein>
    <submittedName>
        <fullName evidence="1">Uncharacterized protein</fullName>
    </submittedName>
</protein>
<evidence type="ECO:0000313" key="1">
    <source>
        <dbReference type="EMBL" id="JAI04283.1"/>
    </source>
</evidence>
<reference evidence="1" key="2">
    <citation type="journal article" date="2015" name="Fish Shellfish Immunol.">
        <title>Early steps in the European eel (Anguilla anguilla)-Vibrio vulnificus interaction in the gills: Role of the RtxA13 toxin.</title>
        <authorList>
            <person name="Callol A."/>
            <person name="Pajuelo D."/>
            <person name="Ebbesson L."/>
            <person name="Teles M."/>
            <person name="MacKenzie S."/>
            <person name="Amaro C."/>
        </authorList>
    </citation>
    <scope>NUCLEOTIDE SEQUENCE</scope>
</reference>